<dbReference type="PRINTS" id="PR00702">
    <property type="entry name" value="ACRIFLAVINRP"/>
</dbReference>
<dbReference type="Pfam" id="PF00873">
    <property type="entry name" value="ACR_tran"/>
    <property type="match status" value="1"/>
</dbReference>
<dbReference type="Gene3D" id="1.20.1640.10">
    <property type="entry name" value="Multidrug efflux transporter AcrB transmembrane domain"/>
    <property type="match status" value="2"/>
</dbReference>
<keyword evidence="3" id="KW-0813">Transport</keyword>
<dbReference type="EMBL" id="SORE01000032">
    <property type="protein sequence ID" value="TDY38306.1"/>
    <property type="molecule type" value="Genomic_DNA"/>
</dbReference>
<feature type="transmembrane region" description="Helical" evidence="8">
    <location>
        <begin position="395"/>
        <end position="414"/>
    </location>
</feature>
<dbReference type="SUPFAM" id="SSF82693">
    <property type="entry name" value="Multidrug efflux transporter AcrB pore domain, PN1, PN2, PC1 and PC2 subdomains"/>
    <property type="match status" value="3"/>
</dbReference>
<protein>
    <submittedName>
        <fullName evidence="9">Cobalt-zinc-cadmium resistance protein CzcA</fullName>
    </submittedName>
</protein>
<dbReference type="SUPFAM" id="SSF82866">
    <property type="entry name" value="Multidrug efflux transporter AcrB transmembrane domain"/>
    <property type="match status" value="2"/>
</dbReference>
<name>A0A4R8L6K6_9BURK</name>
<evidence type="ECO:0000256" key="1">
    <source>
        <dbReference type="ARBA" id="ARBA00004651"/>
    </source>
</evidence>
<comment type="similarity">
    <text evidence="2">Belongs to the resistance-nodulation-cell division (RND) (TC 2.A.6) family.</text>
</comment>
<proteinExistence type="inferred from homology"/>
<dbReference type="Gene3D" id="3.30.70.1430">
    <property type="entry name" value="Multidrug efflux transporter AcrB pore domain"/>
    <property type="match status" value="2"/>
</dbReference>
<comment type="subcellular location">
    <subcellularLocation>
        <location evidence="1">Cell membrane</location>
        <topology evidence="1">Multi-pass membrane protein</topology>
    </subcellularLocation>
</comment>
<dbReference type="AlphaFoldDB" id="A0A4R8L6K6"/>
<evidence type="ECO:0000313" key="10">
    <source>
        <dbReference type="Proteomes" id="UP000295509"/>
    </source>
</evidence>
<feature type="transmembrane region" description="Helical" evidence="8">
    <location>
        <begin position="484"/>
        <end position="507"/>
    </location>
</feature>
<reference evidence="9 10" key="1">
    <citation type="submission" date="2019-03" db="EMBL/GenBank/DDBJ databases">
        <title>Genomic Encyclopedia of Type Strains, Phase III (KMG-III): the genomes of soil and plant-associated and newly described type strains.</title>
        <authorList>
            <person name="Whitman W."/>
        </authorList>
    </citation>
    <scope>NUCLEOTIDE SEQUENCE [LARGE SCALE GENOMIC DNA]</scope>
    <source>
        <strain evidence="9 10">LMG 29544</strain>
    </source>
</reference>
<dbReference type="GO" id="GO:0008324">
    <property type="term" value="F:monoatomic cation transmembrane transporter activity"/>
    <property type="evidence" value="ECO:0007669"/>
    <property type="project" value="InterPro"/>
</dbReference>
<dbReference type="GO" id="GO:0042910">
    <property type="term" value="F:xenobiotic transmembrane transporter activity"/>
    <property type="evidence" value="ECO:0007669"/>
    <property type="project" value="TreeGrafter"/>
</dbReference>
<dbReference type="PANTHER" id="PTHR32063">
    <property type="match status" value="1"/>
</dbReference>
<dbReference type="Gene3D" id="3.30.70.1440">
    <property type="entry name" value="Multidrug efflux transporter AcrB pore domain"/>
    <property type="match status" value="1"/>
</dbReference>
<keyword evidence="6 8" id="KW-1133">Transmembrane helix</keyword>
<dbReference type="Gene3D" id="3.30.70.1320">
    <property type="entry name" value="Multidrug efflux transporter AcrB pore domain like"/>
    <property type="match status" value="1"/>
</dbReference>
<comment type="caution">
    <text evidence="9">The sequence shown here is derived from an EMBL/GenBank/DDBJ whole genome shotgun (WGS) entry which is preliminary data.</text>
</comment>
<dbReference type="Proteomes" id="UP000295509">
    <property type="component" value="Unassembled WGS sequence"/>
</dbReference>
<accession>A0A4R8L6K6</accession>
<sequence length="1084" mass="116953">MFERLIRFAIAHRWLVMLATLAIAAVGVFSYQKLPIDAVPDITNVQVQINTAAPGYSPLEVEQRITYPIETAMAGLPDLDQTRSISRYGLSQVTVIFKDGTDIYFARQLVNERIQQAKEKLPDGIAPAMGPTSTGLGEIYLWTVEADASARKRDGTSYTPADLRELQDWVIKPQLRNVPGVTEVNSIGGYVKEFRIAPDPTKLMSYGLTLADIVRALERNNDSVGAGYIEKHGEQYLVRVPGQASSIDDLANVVLTNAGGIPVRVRDVAQVDLGRELRTGAATSNGEEVVLGTVFMLMGENSRAVANAVALKMDDVNRSLPAGIKAVPVYDRTVLVEKAVNTVKKNLLEGAVLVIVILFIFLGNIRAAVITALVIPLSMLMTFTGMVNAKVSANLMSLGALDFGIIVDGAVVIVENCVRRLSHAQTLLGRPLARDERFSEVFEASREARRALIFGQLIIMVVYLPIFALTGVEGKMFHPMAVTVVMALAAAMLLTVTFIPAAVALFIGERVEEKENRLMTWSRRAYDPVLTRFMQQPKRVLAVAAIIVALTIGVATRLGSEFIPSLNEGDLAVAALRIPGTSLSQSLDMQKAIERTLKQRIPEIDRVFARTGTAEIAADPMPPNLSDGYVMLKPTAQWPDPNKSREKLITEIEAVLAELPGNAYEFSQPIQLRFNELISGVRSDVAIKVFGDDMTTLNDTAQKIASVLQKVTGASEVKVEQTTGLPVLTINLDREKLARYGIAVMDVQDAVAAAVGGRRAGTLFQGDRRFDIVVRLPDELRSDIEAIKRLPIALPVAASASASASVAVAAANGVIAQAPYVPLSELATISLGPGPNQISREDGKRRVVVTANVRGRDVGSFVADARQLIEQDVPVPPGYWVSWGGQFEQLQSATDRLRVVVPLALFMVFVLLFIMFNNLKDGLLVFTGIPFALSGGVMSLWLRGIPLSITAAVGFIALSGVAVLNGLVMISFIRSLRENGAELDAAVREGALTRLRPVLMTALVASLGFLPMAFATGTGAEVQRPLATVVIGGILSSTALTLLVLPVLYRLCHAAPVTQGFRTSIGNLVPRRVAQRLGVDRGNA</sequence>
<feature type="transmembrane region" description="Helical" evidence="8">
    <location>
        <begin position="12"/>
        <end position="31"/>
    </location>
</feature>
<dbReference type="OrthoDB" id="9798415at2"/>
<dbReference type="GO" id="GO:0005886">
    <property type="term" value="C:plasma membrane"/>
    <property type="evidence" value="ECO:0007669"/>
    <property type="project" value="UniProtKB-SubCell"/>
</dbReference>
<dbReference type="PANTHER" id="PTHR32063:SF24">
    <property type="entry name" value="CATION EFFLUX SYSTEM (ACRB_ACRD_ACRF FAMILY)"/>
    <property type="match status" value="1"/>
</dbReference>
<organism evidence="9 10">
    <name type="scientific">Paraburkholderia rhizosphaerae</name>
    <dbReference type="NCBI Taxonomy" id="480658"/>
    <lineage>
        <taxon>Bacteria</taxon>
        <taxon>Pseudomonadati</taxon>
        <taxon>Pseudomonadota</taxon>
        <taxon>Betaproteobacteria</taxon>
        <taxon>Burkholderiales</taxon>
        <taxon>Burkholderiaceae</taxon>
        <taxon>Paraburkholderia</taxon>
    </lineage>
</organism>
<evidence type="ECO:0000256" key="5">
    <source>
        <dbReference type="ARBA" id="ARBA00022692"/>
    </source>
</evidence>
<evidence type="ECO:0000256" key="4">
    <source>
        <dbReference type="ARBA" id="ARBA00022475"/>
    </source>
</evidence>
<feature type="transmembrane region" description="Helical" evidence="8">
    <location>
        <begin position="899"/>
        <end position="916"/>
    </location>
</feature>
<gene>
    <name evidence="9" type="ORF">BX592_13243</name>
</gene>
<feature type="transmembrane region" description="Helical" evidence="8">
    <location>
        <begin position="540"/>
        <end position="558"/>
    </location>
</feature>
<feature type="transmembrane region" description="Helical" evidence="8">
    <location>
        <begin position="923"/>
        <end position="942"/>
    </location>
</feature>
<evidence type="ECO:0000313" key="9">
    <source>
        <dbReference type="EMBL" id="TDY38306.1"/>
    </source>
</evidence>
<feature type="transmembrane region" description="Helical" evidence="8">
    <location>
        <begin position="1026"/>
        <end position="1049"/>
    </location>
</feature>
<evidence type="ECO:0000256" key="7">
    <source>
        <dbReference type="ARBA" id="ARBA00023136"/>
    </source>
</evidence>
<feature type="transmembrane region" description="Helical" evidence="8">
    <location>
        <begin position="351"/>
        <end position="375"/>
    </location>
</feature>
<dbReference type="Gene3D" id="3.30.2090.10">
    <property type="entry name" value="Multidrug efflux transporter AcrB TolC docking domain, DN and DC subdomains"/>
    <property type="match status" value="2"/>
</dbReference>
<evidence type="ECO:0000256" key="2">
    <source>
        <dbReference type="ARBA" id="ARBA00010942"/>
    </source>
</evidence>
<evidence type="ECO:0000256" key="3">
    <source>
        <dbReference type="ARBA" id="ARBA00022448"/>
    </source>
</evidence>
<feature type="transmembrane region" description="Helical" evidence="8">
    <location>
        <begin position="948"/>
        <end position="973"/>
    </location>
</feature>
<feature type="transmembrane region" description="Helical" evidence="8">
    <location>
        <begin position="994"/>
        <end position="1014"/>
    </location>
</feature>
<keyword evidence="10" id="KW-1185">Reference proteome</keyword>
<keyword evidence="4" id="KW-1003">Cell membrane</keyword>
<dbReference type="InterPro" id="IPR027463">
    <property type="entry name" value="AcrB_DN_DC_subdom"/>
</dbReference>
<dbReference type="SUPFAM" id="SSF82714">
    <property type="entry name" value="Multidrug efflux transporter AcrB TolC docking domain, DN and DC subdomains"/>
    <property type="match status" value="2"/>
</dbReference>
<evidence type="ECO:0000256" key="8">
    <source>
        <dbReference type="SAM" id="Phobius"/>
    </source>
</evidence>
<keyword evidence="5 8" id="KW-0812">Transmembrane</keyword>
<dbReference type="InterPro" id="IPR004763">
    <property type="entry name" value="CusA-like"/>
</dbReference>
<keyword evidence="7 8" id="KW-0472">Membrane</keyword>
<feature type="transmembrane region" description="Helical" evidence="8">
    <location>
        <begin position="451"/>
        <end position="472"/>
    </location>
</feature>
<evidence type="ECO:0000256" key="6">
    <source>
        <dbReference type="ARBA" id="ARBA00022989"/>
    </source>
</evidence>
<dbReference type="NCBIfam" id="TIGR00914">
    <property type="entry name" value="2A0601"/>
    <property type="match status" value="1"/>
</dbReference>
<dbReference type="RefSeq" id="WP_134196853.1">
    <property type="nucleotide sequence ID" value="NZ_JBHLUW010000047.1"/>
</dbReference>
<dbReference type="InterPro" id="IPR001036">
    <property type="entry name" value="Acrflvin-R"/>
</dbReference>